<dbReference type="Proteomes" id="UP001151760">
    <property type="component" value="Unassembled WGS sequence"/>
</dbReference>
<accession>A0ABQ5IN43</accession>
<evidence type="ECO:0000313" key="2">
    <source>
        <dbReference type="Proteomes" id="UP001151760"/>
    </source>
</evidence>
<protein>
    <submittedName>
        <fullName evidence="1">Uncharacterized protein</fullName>
    </submittedName>
</protein>
<name>A0ABQ5IN43_9ASTR</name>
<keyword evidence="2" id="KW-1185">Reference proteome</keyword>
<gene>
    <name evidence="1" type="ORF">Tco_1111438</name>
</gene>
<proteinExistence type="predicted"/>
<reference evidence="1" key="2">
    <citation type="submission" date="2022-01" db="EMBL/GenBank/DDBJ databases">
        <authorList>
            <person name="Yamashiro T."/>
            <person name="Shiraishi A."/>
            <person name="Satake H."/>
            <person name="Nakayama K."/>
        </authorList>
    </citation>
    <scope>NUCLEOTIDE SEQUENCE</scope>
</reference>
<comment type="caution">
    <text evidence="1">The sequence shown here is derived from an EMBL/GenBank/DDBJ whole genome shotgun (WGS) entry which is preliminary data.</text>
</comment>
<dbReference type="EMBL" id="BQNB010020932">
    <property type="protein sequence ID" value="GJU01100.1"/>
    <property type="molecule type" value="Genomic_DNA"/>
</dbReference>
<evidence type="ECO:0000313" key="1">
    <source>
        <dbReference type="EMBL" id="GJU01100.1"/>
    </source>
</evidence>
<reference evidence="1" key="1">
    <citation type="journal article" date="2022" name="Int. J. Mol. Sci.">
        <title>Draft Genome of Tanacetum Coccineum: Genomic Comparison of Closely Related Tanacetum-Family Plants.</title>
        <authorList>
            <person name="Yamashiro T."/>
            <person name="Shiraishi A."/>
            <person name="Nakayama K."/>
            <person name="Satake H."/>
        </authorList>
    </citation>
    <scope>NUCLEOTIDE SEQUENCE</scope>
</reference>
<sequence>MNNPLLNVGEAVRSDFYEVEQVNLENEEEVLKHDKSQEAFNLASDHTMKDKVRNEGWASNEAKAFQSSKASFAHVVNNSNTSENSPKVNFREITNAKKTDKCDFILPVEAIHAIRHKYENSLVGFFVGKKEPLITCWHPNVTIPLRPDFGGVTGFKVNNKPTVRYQVVRDNNKGHNTIAVSKDGIEVNNVFEKLYDLTELVESTKEDNEGTASLEPLRNTGKNQISSEVQNVSDDEVDKEIHVARDGTITTYSPRASTPACENSNLHQLRSLVFRNWDWTSNGAWCNKGSRIIMGWNRNDVDVVVISQDDQVMHARVWMKLERKEVFCSFV</sequence>
<organism evidence="1 2">
    <name type="scientific">Tanacetum coccineum</name>
    <dbReference type="NCBI Taxonomy" id="301880"/>
    <lineage>
        <taxon>Eukaryota</taxon>
        <taxon>Viridiplantae</taxon>
        <taxon>Streptophyta</taxon>
        <taxon>Embryophyta</taxon>
        <taxon>Tracheophyta</taxon>
        <taxon>Spermatophyta</taxon>
        <taxon>Magnoliopsida</taxon>
        <taxon>eudicotyledons</taxon>
        <taxon>Gunneridae</taxon>
        <taxon>Pentapetalae</taxon>
        <taxon>asterids</taxon>
        <taxon>campanulids</taxon>
        <taxon>Asterales</taxon>
        <taxon>Asteraceae</taxon>
        <taxon>Asteroideae</taxon>
        <taxon>Anthemideae</taxon>
        <taxon>Anthemidinae</taxon>
        <taxon>Tanacetum</taxon>
    </lineage>
</organism>
<feature type="non-terminal residue" evidence="1">
    <location>
        <position position="331"/>
    </location>
</feature>